<dbReference type="SUPFAM" id="SSF55347">
    <property type="entry name" value="Glyceraldehyde-3-phosphate dehydrogenase-like, C-terminal domain"/>
    <property type="match status" value="1"/>
</dbReference>
<dbReference type="Pfam" id="PF03447">
    <property type="entry name" value="NAD_binding_3"/>
    <property type="match status" value="1"/>
</dbReference>
<evidence type="ECO:0000259" key="15">
    <source>
        <dbReference type="PROSITE" id="PS51671"/>
    </source>
</evidence>
<dbReference type="InterPro" id="IPR005106">
    <property type="entry name" value="Asp/hSer_DH_NAD-bd"/>
</dbReference>
<feature type="binding site" evidence="12">
    <location>
        <position position="231"/>
    </location>
    <ligand>
        <name>L-homoserine</name>
        <dbReference type="ChEBI" id="CHEBI:57476"/>
    </ligand>
</feature>
<dbReference type="Proteomes" id="UP000316770">
    <property type="component" value="Chromosome"/>
</dbReference>
<feature type="domain" description="ACT" evidence="15">
    <location>
        <begin position="394"/>
        <end position="476"/>
    </location>
</feature>
<dbReference type="PANTHER" id="PTHR43331">
    <property type="entry name" value="HOMOSERINE DEHYDROGENASE"/>
    <property type="match status" value="1"/>
</dbReference>
<dbReference type="Pfam" id="PF01842">
    <property type="entry name" value="ACT"/>
    <property type="match status" value="1"/>
</dbReference>
<evidence type="ECO:0000313" key="17">
    <source>
        <dbReference type="Proteomes" id="UP000316770"/>
    </source>
</evidence>
<gene>
    <name evidence="16" type="primary">hom</name>
    <name evidence="16" type="ORF">Mal33_32600</name>
</gene>
<feature type="active site" description="Proton donor" evidence="11">
    <location>
        <position position="246"/>
    </location>
</feature>
<dbReference type="PROSITE" id="PS51671">
    <property type="entry name" value="ACT"/>
    <property type="match status" value="1"/>
</dbReference>
<evidence type="ECO:0000256" key="3">
    <source>
        <dbReference type="ARBA" id="ARBA00006753"/>
    </source>
</evidence>
<dbReference type="InterPro" id="IPR002912">
    <property type="entry name" value="ACT_dom"/>
</dbReference>
<evidence type="ECO:0000256" key="7">
    <source>
        <dbReference type="ARBA" id="ARBA00022697"/>
    </source>
</evidence>
<dbReference type="FunFam" id="3.30.360.10:FF:000005">
    <property type="entry name" value="Homoserine dehydrogenase"/>
    <property type="match status" value="1"/>
</dbReference>
<dbReference type="InterPro" id="IPR036291">
    <property type="entry name" value="NAD(P)-bd_dom_sf"/>
</dbReference>
<proteinExistence type="inferred from homology"/>
<evidence type="ECO:0000256" key="12">
    <source>
        <dbReference type="PIRSR" id="PIRSR000098-2"/>
    </source>
</evidence>
<dbReference type="Gene3D" id="3.30.70.260">
    <property type="match status" value="1"/>
</dbReference>
<comment type="catalytic activity">
    <reaction evidence="13">
        <text>L-homoserine + NADP(+) = L-aspartate 4-semialdehyde + NADPH + H(+)</text>
        <dbReference type="Rhea" id="RHEA:15761"/>
        <dbReference type="ChEBI" id="CHEBI:15378"/>
        <dbReference type="ChEBI" id="CHEBI:57476"/>
        <dbReference type="ChEBI" id="CHEBI:57783"/>
        <dbReference type="ChEBI" id="CHEBI:58349"/>
        <dbReference type="ChEBI" id="CHEBI:537519"/>
        <dbReference type="EC" id="1.1.1.3"/>
    </reaction>
</comment>
<dbReference type="InterPro" id="IPR045865">
    <property type="entry name" value="ACT-like_dom_sf"/>
</dbReference>
<evidence type="ECO:0000313" key="16">
    <source>
        <dbReference type="EMBL" id="QDV57256.1"/>
    </source>
</evidence>
<evidence type="ECO:0000256" key="14">
    <source>
        <dbReference type="RuleBase" id="RU004171"/>
    </source>
</evidence>
<keyword evidence="6 13" id="KW-0028">Amino-acid biosynthesis</keyword>
<dbReference type="Gene3D" id="3.40.50.720">
    <property type="entry name" value="NAD(P)-binding Rossmann-like Domain"/>
    <property type="match status" value="1"/>
</dbReference>
<evidence type="ECO:0000256" key="5">
    <source>
        <dbReference type="ARBA" id="ARBA00013376"/>
    </source>
</evidence>
<name>A0A518IVZ3_9BACT</name>
<feature type="binding site" evidence="12">
    <location>
        <position position="146"/>
    </location>
    <ligand>
        <name>NADPH</name>
        <dbReference type="ChEBI" id="CHEBI:57783"/>
    </ligand>
</feature>
<dbReference type="InterPro" id="IPR016204">
    <property type="entry name" value="HDH"/>
</dbReference>
<evidence type="ECO:0000256" key="6">
    <source>
        <dbReference type="ARBA" id="ARBA00022605"/>
    </source>
</evidence>
<keyword evidence="17" id="KW-1185">Reference proteome</keyword>
<evidence type="ECO:0000256" key="8">
    <source>
        <dbReference type="ARBA" id="ARBA00022857"/>
    </source>
</evidence>
<protein>
    <recommendedName>
        <fullName evidence="5 13">Homoserine dehydrogenase</fullName>
        <ecNumber evidence="4 13">1.1.1.3</ecNumber>
    </recommendedName>
</protein>
<comment type="similarity">
    <text evidence="3 14">Belongs to the homoserine dehydrogenase family.</text>
</comment>
<dbReference type="SUPFAM" id="SSF55021">
    <property type="entry name" value="ACT-like"/>
    <property type="match status" value="1"/>
</dbReference>
<dbReference type="UniPathway" id="UPA00050">
    <property type="reaction ID" value="UER00063"/>
</dbReference>
<keyword evidence="10 13" id="KW-0486">Methionine biosynthesis</keyword>
<dbReference type="GO" id="GO:0050661">
    <property type="term" value="F:NADP binding"/>
    <property type="evidence" value="ECO:0007669"/>
    <property type="project" value="InterPro"/>
</dbReference>
<dbReference type="GO" id="GO:0009088">
    <property type="term" value="P:threonine biosynthetic process"/>
    <property type="evidence" value="ECO:0007669"/>
    <property type="project" value="UniProtKB-UniPathway"/>
</dbReference>
<keyword evidence="8 12" id="KW-0521">NADP</keyword>
<dbReference type="InterPro" id="IPR019811">
    <property type="entry name" value="HDH_CS"/>
</dbReference>
<dbReference type="CDD" id="cd04881">
    <property type="entry name" value="ACT_HSDH-Hom"/>
    <property type="match status" value="1"/>
</dbReference>
<evidence type="ECO:0000256" key="4">
    <source>
        <dbReference type="ARBA" id="ARBA00013213"/>
    </source>
</evidence>
<dbReference type="NCBIfam" id="NF004976">
    <property type="entry name" value="PRK06349.1"/>
    <property type="match status" value="1"/>
</dbReference>
<accession>A0A518IVZ3</accession>
<dbReference type="GO" id="GO:0009086">
    <property type="term" value="P:methionine biosynthetic process"/>
    <property type="evidence" value="ECO:0007669"/>
    <property type="project" value="UniProtKB-KW"/>
</dbReference>
<keyword evidence="9 13" id="KW-0560">Oxidoreductase</keyword>
<comment type="pathway">
    <text evidence="2 13">Amino-acid biosynthesis; L-methionine biosynthesis via de novo pathway; L-homoserine from L-aspartate: step 3/3.</text>
</comment>
<dbReference type="PANTHER" id="PTHR43331:SF1">
    <property type="entry name" value="HOMOSERINE DEHYDROGENASE"/>
    <property type="match status" value="1"/>
</dbReference>
<evidence type="ECO:0000256" key="11">
    <source>
        <dbReference type="PIRSR" id="PIRSR000098-1"/>
    </source>
</evidence>
<dbReference type="Pfam" id="PF00742">
    <property type="entry name" value="Homoserine_dh"/>
    <property type="match status" value="1"/>
</dbReference>
<evidence type="ECO:0000256" key="1">
    <source>
        <dbReference type="ARBA" id="ARBA00005056"/>
    </source>
</evidence>
<dbReference type="EC" id="1.1.1.3" evidence="4 13"/>
<evidence type="ECO:0000256" key="2">
    <source>
        <dbReference type="ARBA" id="ARBA00005062"/>
    </source>
</evidence>
<organism evidence="16 17">
    <name type="scientific">Rosistilla oblonga</name>
    <dbReference type="NCBI Taxonomy" id="2527990"/>
    <lineage>
        <taxon>Bacteria</taxon>
        <taxon>Pseudomonadati</taxon>
        <taxon>Planctomycetota</taxon>
        <taxon>Planctomycetia</taxon>
        <taxon>Pirellulales</taxon>
        <taxon>Pirellulaceae</taxon>
        <taxon>Rosistilla</taxon>
    </lineage>
</organism>
<comment type="pathway">
    <text evidence="1 13">Amino-acid biosynthesis; L-threonine biosynthesis; L-threonine from L-aspartate: step 3/5.</text>
</comment>
<dbReference type="InterPro" id="IPR001342">
    <property type="entry name" value="HDH_cat"/>
</dbReference>
<dbReference type="AlphaFoldDB" id="A0A518IVZ3"/>
<evidence type="ECO:0000256" key="13">
    <source>
        <dbReference type="RuleBase" id="RU000579"/>
    </source>
</evidence>
<evidence type="ECO:0000256" key="9">
    <source>
        <dbReference type="ARBA" id="ARBA00023002"/>
    </source>
</evidence>
<dbReference type="UniPathway" id="UPA00051">
    <property type="reaction ID" value="UER00465"/>
</dbReference>
<dbReference type="GO" id="GO:0004412">
    <property type="term" value="F:homoserine dehydrogenase activity"/>
    <property type="evidence" value="ECO:0007669"/>
    <property type="project" value="UniProtKB-EC"/>
</dbReference>
<dbReference type="SUPFAM" id="SSF51735">
    <property type="entry name" value="NAD(P)-binding Rossmann-fold domains"/>
    <property type="match status" value="1"/>
</dbReference>
<evidence type="ECO:0000256" key="10">
    <source>
        <dbReference type="ARBA" id="ARBA00023167"/>
    </source>
</evidence>
<keyword evidence="7 13" id="KW-0791">Threonine biosynthesis</keyword>
<feature type="binding site" evidence="12">
    <location>
        <begin position="50"/>
        <end position="57"/>
    </location>
    <ligand>
        <name>NADP(+)</name>
        <dbReference type="ChEBI" id="CHEBI:58349"/>
    </ligand>
</feature>
<dbReference type="EMBL" id="CP036318">
    <property type="protein sequence ID" value="QDV57256.1"/>
    <property type="molecule type" value="Genomic_DNA"/>
</dbReference>
<dbReference type="PIRSF" id="PIRSF000098">
    <property type="entry name" value="Homoser_dehydrog"/>
    <property type="match status" value="1"/>
</dbReference>
<sequence>MDYGRPYALFKAAVLVANGGNVYHSEHQNLNNICDLKINRTMEKTKVAIVGLGTVGTGVAKLLLDHGDRTARHAGRTLWLQRAVVRDASKPEYADLPEGVVTEDLDDVLNDPEIKVVAQLIGGLEPARTIMLKLLESGKDVVTANKALLAEHGPELFGRARELGQCIAFEAAVAGGIPIITNISQCLSANQILSLEGILNGTSNFLVTQMDRLGMSFDDAVAQAQELGYAEADPTMDVDGTDAAQKLAILAHLAFGAHPRWADIPRLGVDQLDPADLQYARELGYRIKLLAVARLGSEGLELHVSPTLVKAGTPLAEVQDAFNAIAVCGDAVGPVFYHGLGAGQMPTASAVVADIIDTAVGRTRLTFQTLKQFNGDEQPRVSLRPFSELPGRYYLRLHVTDSPGVLGEITGVLGRHQVSIASVIQHEPASDGTNDVVPLVIMTHSAPEGAAGRAANEIENLDCVVGKVIRLRVKVGE</sequence>
<dbReference type="Gene3D" id="3.30.360.10">
    <property type="entry name" value="Dihydrodipicolinate Reductase, domain 2"/>
    <property type="match status" value="1"/>
</dbReference>
<dbReference type="PROSITE" id="PS01042">
    <property type="entry name" value="HOMOSER_DHGENASE"/>
    <property type="match status" value="1"/>
</dbReference>
<reference evidence="16 17" key="1">
    <citation type="submission" date="2019-02" db="EMBL/GenBank/DDBJ databases">
        <title>Deep-cultivation of Planctomycetes and their phenomic and genomic characterization uncovers novel biology.</title>
        <authorList>
            <person name="Wiegand S."/>
            <person name="Jogler M."/>
            <person name="Boedeker C."/>
            <person name="Pinto D."/>
            <person name="Vollmers J."/>
            <person name="Rivas-Marin E."/>
            <person name="Kohn T."/>
            <person name="Peeters S.H."/>
            <person name="Heuer A."/>
            <person name="Rast P."/>
            <person name="Oberbeckmann S."/>
            <person name="Bunk B."/>
            <person name="Jeske O."/>
            <person name="Meyerdierks A."/>
            <person name="Storesund J.E."/>
            <person name="Kallscheuer N."/>
            <person name="Luecker S."/>
            <person name="Lage O.M."/>
            <person name="Pohl T."/>
            <person name="Merkel B.J."/>
            <person name="Hornburger P."/>
            <person name="Mueller R.-W."/>
            <person name="Bruemmer F."/>
            <person name="Labrenz M."/>
            <person name="Spormann A.M."/>
            <person name="Op den Camp H."/>
            <person name="Overmann J."/>
            <person name="Amann R."/>
            <person name="Jetten M.S.M."/>
            <person name="Mascher T."/>
            <person name="Medema M.H."/>
            <person name="Devos D.P."/>
            <person name="Kaster A.-K."/>
            <person name="Ovreas L."/>
            <person name="Rohde M."/>
            <person name="Galperin M.Y."/>
            <person name="Jogler C."/>
        </authorList>
    </citation>
    <scope>NUCLEOTIDE SEQUENCE [LARGE SCALE GENOMIC DNA]</scope>
    <source>
        <strain evidence="16 17">Mal33</strain>
    </source>
</reference>